<accession>A0A8S0UWI9</accession>
<proteinExistence type="predicted"/>
<sequence>MAEKQPKFQRGKSHEADDTNSKRHKSYDNILSILDDEEEEELNQDFSAIFTALQEDLSSSLSSPPCMYDEAGLKNNKPLTSQQIAIIS</sequence>
<evidence type="ECO:0000256" key="1">
    <source>
        <dbReference type="SAM" id="MobiDB-lite"/>
    </source>
</evidence>
<name>A0A8S0UWI9_OLEEU</name>
<dbReference type="Gramene" id="OE9A063941T1">
    <property type="protein sequence ID" value="OE9A063941C1"/>
    <property type="gene ID" value="OE9A063941"/>
</dbReference>
<gene>
    <name evidence="2" type="ORF">OLEA9_A063941</name>
</gene>
<feature type="compositionally biased region" description="Basic and acidic residues" evidence="1">
    <location>
        <begin position="1"/>
        <end position="21"/>
    </location>
</feature>
<evidence type="ECO:0000313" key="3">
    <source>
        <dbReference type="Proteomes" id="UP000594638"/>
    </source>
</evidence>
<organism evidence="2 3">
    <name type="scientific">Olea europaea subsp. europaea</name>
    <dbReference type="NCBI Taxonomy" id="158383"/>
    <lineage>
        <taxon>Eukaryota</taxon>
        <taxon>Viridiplantae</taxon>
        <taxon>Streptophyta</taxon>
        <taxon>Embryophyta</taxon>
        <taxon>Tracheophyta</taxon>
        <taxon>Spermatophyta</taxon>
        <taxon>Magnoliopsida</taxon>
        <taxon>eudicotyledons</taxon>
        <taxon>Gunneridae</taxon>
        <taxon>Pentapetalae</taxon>
        <taxon>asterids</taxon>
        <taxon>lamiids</taxon>
        <taxon>Lamiales</taxon>
        <taxon>Oleaceae</taxon>
        <taxon>Oleeae</taxon>
        <taxon>Olea</taxon>
    </lineage>
</organism>
<keyword evidence="3" id="KW-1185">Reference proteome</keyword>
<reference evidence="2 3" key="1">
    <citation type="submission" date="2019-12" db="EMBL/GenBank/DDBJ databases">
        <authorList>
            <person name="Alioto T."/>
            <person name="Alioto T."/>
            <person name="Gomez Garrido J."/>
        </authorList>
    </citation>
    <scope>NUCLEOTIDE SEQUENCE [LARGE SCALE GENOMIC DNA]</scope>
</reference>
<feature type="region of interest" description="Disordered" evidence="1">
    <location>
        <begin position="1"/>
        <end position="26"/>
    </location>
</feature>
<dbReference type="Proteomes" id="UP000594638">
    <property type="component" value="Unassembled WGS sequence"/>
</dbReference>
<dbReference type="OrthoDB" id="10461502at2759"/>
<evidence type="ECO:0000313" key="2">
    <source>
        <dbReference type="EMBL" id="CAA3022671.1"/>
    </source>
</evidence>
<dbReference type="AlphaFoldDB" id="A0A8S0UWI9"/>
<comment type="caution">
    <text evidence="2">The sequence shown here is derived from an EMBL/GenBank/DDBJ whole genome shotgun (WGS) entry which is preliminary data.</text>
</comment>
<protein>
    <submittedName>
        <fullName evidence="2">Uncharacterized protein</fullName>
    </submittedName>
</protein>
<dbReference type="EMBL" id="CACTIH010009074">
    <property type="protein sequence ID" value="CAA3022671.1"/>
    <property type="molecule type" value="Genomic_DNA"/>
</dbReference>